<dbReference type="InterPro" id="IPR006134">
    <property type="entry name" value="DNA-dir_DNA_pol_B_multi_dom"/>
</dbReference>
<dbReference type="InterPro" id="IPR043502">
    <property type="entry name" value="DNA/RNA_pol_sf"/>
</dbReference>
<dbReference type="InterPro" id="IPR023211">
    <property type="entry name" value="DNA_pol_palm_dom_sf"/>
</dbReference>
<organism evidence="9">
    <name type="scientific">viral metagenome</name>
    <dbReference type="NCBI Taxonomy" id="1070528"/>
    <lineage>
        <taxon>unclassified sequences</taxon>
        <taxon>metagenomes</taxon>
        <taxon>organismal metagenomes</taxon>
    </lineage>
</organism>
<dbReference type="GO" id="GO:0003887">
    <property type="term" value="F:DNA-directed DNA polymerase activity"/>
    <property type="evidence" value="ECO:0007669"/>
    <property type="project" value="UniProtKB-KW"/>
</dbReference>
<evidence type="ECO:0000313" key="9">
    <source>
        <dbReference type="EMBL" id="QHT38422.1"/>
    </source>
</evidence>
<reference evidence="9" key="1">
    <citation type="journal article" date="2020" name="Nature">
        <title>Giant virus diversity and host interactions through global metagenomics.</title>
        <authorList>
            <person name="Schulz F."/>
            <person name="Roux S."/>
            <person name="Paez-Espino D."/>
            <person name="Jungbluth S."/>
            <person name="Walsh D.A."/>
            <person name="Denef V.J."/>
            <person name="McMahon K.D."/>
            <person name="Konstantinidis K.T."/>
            <person name="Eloe-Fadrosh E.A."/>
            <person name="Kyrpides N.C."/>
            <person name="Woyke T."/>
        </authorList>
    </citation>
    <scope>NUCLEOTIDE SEQUENCE</scope>
    <source>
        <strain evidence="9">GVMAG-S-ERX556101-89</strain>
    </source>
</reference>
<dbReference type="GO" id="GO:0043625">
    <property type="term" value="C:delta DNA polymerase complex"/>
    <property type="evidence" value="ECO:0007669"/>
    <property type="project" value="TreeGrafter"/>
</dbReference>
<keyword evidence="4" id="KW-0548">Nucleotidyltransferase</keyword>
<dbReference type="InterPro" id="IPR017964">
    <property type="entry name" value="DNA-dir_DNA_pol_B_CS"/>
</dbReference>
<keyword evidence="3" id="KW-0808">Transferase</keyword>
<dbReference type="Gene3D" id="3.90.1600.10">
    <property type="entry name" value="Palm domain of DNA polymerase"/>
    <property type="match status" value="1"/>
</dbReference>
<keyword evidence="6" id="KW-0238">DNA-binding</keyword>
<dbReference type="InterPro" id="IPR006172">
    <property type="entry name" value="DNA-dir_DNA_pol_B"/>
</dbReference>
<accession>A0A6C0FB36</accession>
<feature type="domain" description="DNA-directed DNA polymerase family B multifunctional" evidence="8">
    <location>
        <begin position="12"/>
        <end position="382"/>
    </location>
</feature>
<evidence type="ECO:0000256" key="2">
    <source>
        <dbReference type="ARBA" id="ARBA00012417"/>
    </source>
</evidence>
<evidence type="ECO:0000256" key="1">
    <source>
        <dbReference type="ARBA" id="ARBA00005755"/>
    </source>
</evidence>
<dbReference type="EC" id="2.7.7.7" evidence="2"/>
<dbReference type="InterPro" id="IPR050240">
    <property type="entry name" value="DNA_pol_type-B"/>
</dbReference>
<feature type="domain" description="DNA-directed DNA polymerase family B multifunctional" evidence="8">
    <location>
        <begin position="405"/>
        <end position="478"/>
    </location>
</feature>
<dbReference type="PANTHER" id="PTHR10322">
    <property type="entry name" value="DNA POLYMERASE CATALYTIC SUBUNIT"/>
    <property type="match status" value="1"/>
</dbReference>
<dbReference type="GO" id="GO:0000166">
    <property type="term" value="F:nucleotide binding"/>
    <property type="evidence" value="ECO:0007669"/>
    <property type="project" value="InterPro"/>
</dbReference>
<dbReference type="GO" id="GO:0006297">
    <property type="term" value="P:nucleotide-excision repair, DNA gap filling"/>
    <property type="evidence" value="ECO:0007669"/>
    <property type="project" value="TreeGrafter"/>
</dbReference>
<keyword evidence="5" id="KW-0239">DNA-directed DNA polymerase</keyword>
<evidence type="ECO:0000256" key="4">
    <source>
        <dbReference type="ARBA" id="ARBA00022695"/>
    </source>
</evidence>
<evidence type="ECO:0000256" key="5">
    <source>
        <dbReference type="ARBA" id="ARBA00022932"/>
    </source>
</evidence>
<dbReference type="Gene3D" id="1.10.287.690">
    <property type="entry name" value="Helix hairpin bin"/>
    <property type="match status" value="1"/>
</dbReference>
<dbReference type="NCBIfam" id="TIGR00592">
    <property type="entry name" value="pol2"/>
    <property type="match status" value="1"/>
</dbReference>
<dbReference type="SUPFAM" id="SSF56672">
    <property type="entry name" value="DNA/RNA polymerases"/>
    <property type="match status" value="1"/>
</dbReference>
<sequence length="615" mass="69579">MNLIGMANITRVPIEWLITRGQQIKVFSQITYETRLCNVLVPSWDKKESDEKFLGATVLHANKGAYFEAVSGLDFASLYPSIMIAFNLCYSTMVLPKDLEKVKKMNHTIETIEWEQKDDETGEKIKQTYHFVQNIQGILPRILDKLWKQRKAVKKLMKNANKNGDATLEGIYNAEQLAIKVSMNSVYGFTGATNGFLPMKPIASSVTAKGRHLIEITKNHCEKTFECEVVYGDTDSCYVKFVARDKDGSVIKPEEPGYMQEIFRLSELAANSCNEHLYKKPVELEFEKVMYPFMLFTKKRYAYLEWVNPDKSDHLDAKGIHLVRRDVCPYVQDISKVVLDTLFYERNINKAKELAEKAVGDLITNKVPVNKLKLSKTLRTGYKCSKCHIQENDIGQCGCPNKIPTINLPHVQLAKRLKEQNSIDPPQSGERIPYVFIEGTGLQHERVQHPELLTSSQKIDGLYYLDHQLRVPLETLLELVLTPENGYEHGTAEIFEKGVFGETISLLKKASQERDIRYKNTQRIEAAAAFTPGMHVKRKIKANEFTNGIVKHVDLEEARVTVLLETGKTCNIFPDSLSLSTFSDSLSSLSSSSSIFRDSLSLSSSSTAAAIRPTL</sequence>
<dbReference type="InterPro" id="IPR042087">
    <property type="entry name" value="DNA_pol_B_thumb"/>
</dbReference>
<evidence type="ECO:0000256" key="7">
    <source>
        <dbReference type="ARBA" id="ARBA00049244"/>
    </source>
</evidence>
<dbReference type="GO" id="GO:0045004">
    <property type="term" value="P:DNA replication proofreading"/>
    <property type="evidence" value="ECO:0007669"/>
    <property type="project" value="TreeGrafter"/>
</dbReference>
<dbReference type="AlphaFoldDB" id="A0A6C0FB36"/>
<comment type="catalytic activity">
    <reaction evidence="7">
        <text>DNA(n) + a 2'-deoxyribonucleoside 5'-triphosphate = DNA(n+1) + diphosphate</text>
        <dbReference type="Rhea" id="RHEA:22508"/>
        <dbReference type="Rhea" id="RHEA-COMP:17339"/>
        <dbReference type="Rhea" id="RHEA-COMP:17340"/>
        <dbReference type="ChEBI" id="CHEBI:33019"/>
        <dbReference type="ChEBI" id="CHEBI:61560"/>
        <dbReference type="ChEBI" id="CHEBI:173112"/>
        <dbReference type="EC" id="2.7.7.7"/>
    </reaction>
</comment>
<evidence type="ECO:0000256" key="6">
    <source>
        <dbReference type="ARBA" id="ARBA00023125"/>
    </source>
</evidence>
<dbReference type="PRINTS" id="PR00106">
    <property type="entry name" value="DNAPOLB"/>
</dbReference>
<dbReference type="PROSITE" id="PS00116">
    <property type="entry name" value="DNA_POLYMERASE_B"/>
    <property type="match status" value="1"/>
</dbReference>
<name>A0A6C0FB36_9ZZZZ</name>
<dbReference type="EMBL" id="MN738830">
    <property type="protein sequence ID" value="QHT38422.1"/>
    <property type="molecule type" value="Genomic_DNA"/>
</dbReference>
<evidence type="ECO:0000256" key="3">
    <source>
        <dbReference type="ARBA" id="ARBA00022679"/>
    </source>
</evidence>
<dbReference type="GO" id="GO:0008296">
    <property type="term" value="F:3'-5'-DNA exonuclease activity"/>
    <property type="evidence" value="ECO:0007669"/>
    <property type="project" value="TreeGrafter"/>
</dbReference>
<proteinExistence type="inferred from homology"/>
<protein>
    <recommendedName>
        <fullName evidence="2">DNA-directed DNA polymerase</fullName>
        <ecNumber evidence="2">2.7.7.7</ecNumber>
    </recommendedName>
</protein>
<dbReference type="GO" id="GO:0006287">
    <property type="term" value="P:base-excision repair, gap-filling"/>
    <property type="evidence" value="ECO:0007669"/>
    <property type="project" value="TreeGrafter"/>
</dbReference>
<comment type="similarity">
    <text evidence="1">Belongs to the DNA polymerase type-B family.</text>
</comment>
<dbReference type="GO" id="GO:0003677">
    <property type="term" value="F:DNA binding"/>
    <property type="evidence" value="ECO:0007669"/>
    <property type="project" value="UniProtKB-KW"/>
</dbReference>
<dbReference type="Gene3D" id="1.10.132.60">
    <property type="entry name" value="DNA polymerase family B, C-terminal domain"/>
    <property type="match status" value="1"/>
</dbReference>
<dbReference type="Pfam" id="PF00136">
    <property type="entry name" value="DNA_pol_B"/>
    <property type="match status" value="2"/>
</dbReference>
<dbReference type="PANTHER" id="PTHR10322:SF23">
    <property type="entry name" value="DNA POLYMERASE DELTA CATALYTIC SUBUNIT"/>
    <property type="match status" value="1"/>
</dbReference>
<evidence type="ECO:0000259" key="8">
    <source>
        <dbReference type="Pfam" id="PF00136"/>
    </source>
</evidence>